<dbReference type="Proteomes" id="UP001612915">
    <property type="component" value="Unassembled WGS sequence"/>
</dbReference>
<name>A0ABW8AHC4_9ACTN</name>
<dbReference type="Gene3D" id="3.90.550.10">
    <property type="entry name" value="Spore Coat Polysaccharide Biosynthesis Protein SpsA, Chain A"/>
    <property type="match status" value="1"/>
</dbReference>
<dbReference type="PANTHER" id="PTHR32125">
    <property type="entry name" value="2-C-METHYL-D-ERYTHRITOL 4-PHOSPHATE CYTIDYLYLTRANSFERASE, CHLOROPLASTIC"/>
    <property type="match status" value="1"/>
</dbReference>
<keyword evidence="1" id="KW-0808">Transferase</keyword>
<dbReference type="EMBL" id="JBITLV010000001">
    <property type="protein sequence ID" value="MFI7585754.1"/>
    <property type="molecule type" value="Genomic_DNA"/>
</dbReference>
<keyword evidence="4" id="KW-1185">Reference proteome</keyword>
<dbReference type="RefSeq" id="WP_398274184.1">
    <property type="nucleotide sequence ID" value="NZ_JBITLV010000001.1"/>
</dbReference>
<dbReference type="InterPro" id="IPR029044">
    <property type="entry name" value="Nucleotide-diphossugar_trans"/>
</dbReference>
<evidence type="ECO:0000313" key="3">
    <source>
        <dbReference type="EMBL" id="MFI7585754.1"/>
    </source>
</evidence>
<reference evidence="3 4" key="1">
    <citation type="submission" date="2024-10" db="EMBL/GenBank/DDBJ databases">
        <title>The Natural Products Discovery Center: Release of the First 8490 Sequenced Strains for Exploring Actinobacteria Biosynthetic Diversity.</title>
        <authorList>
            <person name="Kalkreuter E."/>
            <person name="Kautsar S.A."/>
            <person name="Yang D."/>
            <person name="Bader C.D."/>
            <person name="Teijaro C.N."/>
            <person name="Fluegel L."/>
            <person name="Davis C.M."/>
            <person name="Simpson J.R."/>
            <person name="Lauterbach L."/>
            <person name="Steele A.D."/>
            <person name="Gui C."/>
            <person name="Meng S."/>
            <person name="Li G."/>
            <person name="Viehrig K."/>
            <person name="Ye F."/>
            <person name="Su P."/>
            <person name="Kiefer A.F."/>
            <person name="Nichols A."/>
            <person name="Cepeda A.J."/>
            <person name="Yan W."/>
            <person name="Fan B."/>
            <person name="Jiang Y."/>
            <person name="Adhikari A."/>
            <person name="Zheng C.-J."/>
            <person name="Schuster L."/>
            <person name="Cowan T.M."/>
            <person name="Smanski M.J."/>
            <person name="Chevrette M.G."/>
            <person name="De Carvalho L.P.S."/>
            <person name="Shen B."/>
        </authorList>
    </citation>
    <scope>NUCLEOTIDE SEQUENCE [LARGE SCALE GENOMIC DNA]</scope>
    <source>
        <strain evidence="3 4">NPDC049639</strain>
    </source>
</reference>
<dbReference type="SUPFAM" id="SSF53448">
    <property type="entry name" value="Nucleotide-diphospho-sugar transferases"/>
    <property type="match status" value="1"/>
</dbReference>
<dbReference type="GO" id="GO:0016779">
    <property type="term" value="F:nucleotidyltransferase activity"/>
    <property type="evidence" value="ECO:0007669"/>
    <property type="project" value="UniProtKB-KW"/>
</dbReference>
<dbReference type="PANTHER" id="PTHR32125:SF4">
    <property type="entry name" value="2-C-METHYL-D-ERYTHRITOL 4-PHOSPHATE CYTIDYLYLTRANSFERASE, CHLOROPLASTIC"/>
    <property type="match status" value="1"/>
</dbReference>
<evidence type="ECO:0000313" key="4">
    <source>
        <dbReference type="Proteomes" id="UP001612915"/>
    </source>
</evidence>
<organism evidence="3 4">
    <name type="scientific">Spongisporangium articulatum</name>
    <dbReference type="NCBI Taxonomy" id="3362603"/>
    <lineage>
        <taxon>Bacteria</taxon>
        <taxon>Bacillati</taxon>
        <taxon>Actinomycetota</taxon>
        <taxon>Actinomycetes</taxon>
        <taxon>Kineosporiales</taxon>
        <taxon>Kineosporiaceae</taxon>
        <taxon>Spongisporangium</taxon>
    </lineage>
</organism>
<evidence type="ECO:0000256" key="2">
    <source>
        <dbReference type="ARBA" id="ARBA00022695"/>
    </source>
</evidence>
<sequence length="216" mass="21448">MSVWGIVLAGGGGTRFGGLKQFAVVGGRTMLERTVLTMQGVTDGIVLVLPEGHRPPDHLPVVHATGGETRAGSVRNGLAAVPEEAAVVVISDAAHPLASPALYAGVVAAVRAGADAAVPGLPLTDAVKTLNPDGTAGATIPAGGHVSAQMPMAFDAGALRAAHATIPEAVEDSAVVTANGGRVVLVPGDPTNVHVTTQAELAVVQALLPLVDPTEA</sequence>
<keyword evidence="2 3" id="KW-0548">Nucleotidyltransferase</keyword>
<proteinExistence type="predicted"/>
<comment type="caution">
    <text evidence="3">The sequence shown here is derived from an EMBL/GenBank/DDBJ whole genome shotgun (WGS) entry which is preliminary data.</text>
</comment>
<dbReference type="InterPro" id="IPR034683">
    <property type="entry name" value="IspD/TarI"/>
</dbReference>
<gene>
    <name evidence="3" type="ORF">ACIB24_01620</name>
</gene>
<dbReference type="InterPro" id="IPR050088">
    <property type="entry name" value="IspD/TarI_cytidylyltransf_bact"/>
</dbReference>
<protein>
    <submittedName>
        <fullName evidence="3">2-C-methyl-D-erythritol 4-phosphate cytidylyltransferase</fullName>
    </submittedName>
</protein>
<accession>A0ABW8AHC4</accession>
<dbReference type="Pfam" id="PF01128">
    <property type="entry name" value="IspD"/>
    <property type="match status" value="1"/>
</dbReference>
<evidence type="ECO:0000256" key="1">
    <source>
        <dbReference type="ARBA" id="ARBA00022679"/>
    </source>
</evidence>